<feature type="compositionally biased region" description="Low complexity" evidence="1">
    <location>
        <begin position="355"/>
        <end position="367"/>
    </location>
</feature>
<organism evidence="2 3">
    <name type="scientific">Jaminaea rosea</name>
    <dbReference type="NCBI Taxonomy" id="1569628"/>
    <lineage>
        <taxon>Eukaryota</taxon>
        <taxon>Fungi</taxon>
        <taxon>Dikarya</taxon>
        <taxon>Basidiomycota</taxon>
        <taxon>Ustilaginomycotina</taxon>
        <taxon>Exobasidiomycetes</taxon>
        <taxon>Microstromatales</taxon>
        <taxon>Microstromatales incertae sedis</taxon>
        <taxon>Jaminaea</taxon>
    </lineage>
</organism>
<feature type="region of interest" description="Disordered" evidence="1">
    <location>
        <begin position="283"/>
        <end position="307"/>
    </location>
</feature>
<dbReference type="EMBL" id="KZ819668">
    <property type="protein sequence ID" value="PWN27533.1"/>
    <property type="molecule type" value="Genomic_DNA"/>
</dbReference>
<feature type="compositionally biased region" description="Low complexity" evidence="1">
    <location>
        <begin position="377"/>
        <end position="386"/>
    </location>
</feature>
<gene>
    <name evidence="2" type="ORF">BDZ90DRAFT_252816</name>
</gene>
<dbReference type="RefSeq" id="XP_025362145.1">
    <property type="nucleotide sequence ID" value="XM_025507772.1"/>
</dbReference>
<name>A0A316UUF0_9BASI</name>
<reference evidence="2 3" key="1">
    <citation type="journal article" date="2018" name="Mol. Biol. Evol.">
        <title>Broad Genomic Sampling Reveals a Smut Pathogenic Ancestry of the Fungal Clade Ustilaginomycotina.</title>
        <authorList>
            <person name="Kijpornyongpan T."/>
            <person name="Mondo S.J."/>
            <person name="Barry K."/>
            <person name="Sandor L."/>
            <person name="Lee J."/>
            <person name="Lipzen A."/>
            <person name="Pangilinan J."/>
            <person name="LaButti K."/>
            <person name="Hainaut M."/>
            <person name="Henrissat B."/>
            <person name="Grigoriev I.V."/>
            <person name="Spatafora J.W."/>
            <person name="Aime M.C."/>
        </authorList>
    </citation>
    <scope>NUCLEOTIDE SEQUENCE [LARGE SCALE GENOMIC DNA]</scope>
    <source>
        <strain evidence="2 3">MCA 5214</strain>
    </source>
</reference>
<feature type="compositionally biased region" description="Basic residues" evidence="1">
    <location>
        <begin position="291"/>
        <end position="300"/>
    </location>
</feature>
<protein>
    <submittedName>
        <fullName evidence="2">Uncharacterized protein</fullName>
    </submittedName>
</protein>
<dbReference type="STRING" id="1569628.A0A316UUF0"/>
<dbReference type="Gene3D" id="3.80.10.10">
    <property type="entry name" value="Ribonuclease Inhibitor"/>
    <property type="match status" value="1"/>
</dbReference>
<evidence type="ECO:0000313" key="2">
    <source>
        <dbReference type="EMBL" id="PWN27533.1"/>
    </source>
</evidence>
<feature type="region of interest" description="Disordered" evidence="1">
    <location>
        <begin position="688"/>
        <end position="827"/>
    </location>
</feature>
<keyword evidence="3" id="KW-1185">Reference proteome</keyword>
<dbReference type="OrthoDB" id="9994419at2759"/>
<feature type="region of interest" description="Disordered" evidence="1">
    <location>
        <begin position="148"/>
        <end position="174"/>
    </location>
</feature>
<accession>A0A316UUF0</accession>
<feature type="region of interest" description="Disordered" evidence="1">
    <location>
        <begin position="347"/>
        <end position="413"/>
    </location>
</feature>
<dbReference type="Proteomes" id="UP000245884">
    <property type="component" value="Unassembled WGS sequence"/>
</dbReference>
<dbReference type="SUPFAM" id="SSF52047">
    <property type="entry name" value="RNI-like"/>
    <property type="match status" value="1"/>
</dbReference>
<feature type="compositionally biased region" description="Acidic residues" evidence="1">
    <location>
        <begin position="703"/>
        <end position="715"/>
    </location>
</feature>
<feature type="compositionally biased region" description="Pro residues" evidence="1">
    <location>
        <begin position="794"/>
        <end position="813"/>
    </location>
</feature>
<dbReference type="InterPro" id="IPR032675">
    <property type="entry name" value="LRR_dom_sf"/>
</dbReference>
<feature type="compositionally biased region" description="Polar residues" evidence="1">
    <location>
        <begin position="764"/>
        <end position="780"/>
    </location>
</feature>
<dbReference type="GeneID" id="37029595"/>
<proteinExistence type="predicted"/>
<evidence type="ECO:0000313" key="3">
    <source>
        <dbReference type="Proteomes" id="UP000245884"/>
    </source>
</evidence>
<dbReference type="AlphaFoldDB" id="A0A316UUF0"/>
<feature type="compositionally biased region" description="Low complexity" evidence="1">
    <location>
        <begin position="157"/>
        <end position="174"/>
    </location>
</feature>
<sequence length="878" mass="93935">MTSFDPGGHAGLLDLPTELLSYIIRLVYLDSMPRSWHRNLDLHGLPSTYADGRAISSSHSRVQATLWSLCLVCHATYNEARPLLYRRINVSLPHSFTLLLRTLGAAALATAYERFQQTGKLPDDAQSMVAAAGFARVLGTSLVMTEDEVRGGRSREASSSSTPAPTPATTGEGAALDDDHLQLTWQSDSSRFTVSLRQLSELQDCVRVIDFSAFTTQGMRRTIGQGMEARFVTPPRLLALLTAAPNLAAFGASQTMDSSLSVEVLEALLFRGGKAPHRPARLRGVSVERNNKKKRRRTTHKIRDDDGEGEAVVSLSALDLTDCVSPVFEGAVTEFIARHLNARVTHTLHEESSTDTETTADEGASTTGDEESDVPRSSRGSGSRSSALIDADRSRGRSVRSLSRAPPAPRSTSFPDFERLSLNGIIWRPALLSPFLRAFTGLTHLDVSRTRIDADLLGHLSASPSLHLESLSLAGCRNLTSEGIAELLIDSPVTADLAELSLEGSLVFPTPLERHHLAAILSEAPCFRSGRFRYLDIGGCGCDDELLLSLAPQPFLLDLGLGASPGLTLSVVSRFLRERAPNVQVLELSDSCYHPGSTSGVLALDVATQLIGPCCTTPPLPLSLQLAQMGFAGADQAAKAAAEATAAQLREPTNLRVVGLNGPSLRNVRAGFGSWKVIWGSGKRGWLVDTSAGPSPDAKDSDLDPSEGGEGEAEEQTGSPPARAAGLKAPAPPARRSRSRRRMGYEPETPPLGRSPSRHRSLNLGHNRSRSQGPAGSPHSTLLRGASFSSSLRPPSPTPPESKPPPAPPPVPVRPEIVRNLPSGHPRRSFLENLAAKSSTGGGGVSSEVGWHARKMETLLGFGMLGRERGCYAFVAYC</sequence>
<evidence type="ECO:0000256" key="1">
    <source>
        <dbReference type="SAM" id="MobiDB-lite"/>
    </source>
</evidence>